<dbReference type="AlphaFoldDB" id="A0A1R1XSQ6"/>
<evidence type="ECO:0000313" key="2">
    <source>
        <dbReference type="Proteomes" id="UP000187429"/>
    </source>
</evidence>
<dbReference type="EMBL" id="LSSM01003547">
    <property type="protein sequence ID" value="OMJ17579.1"/>
    <property type="molecule type" value="Genomic_DNA"/>
</dbReference>
<protein>
    <submittedName>
        <fullName evidence="1">Uncharacterized protein</fullName>
    </submittedName>
</protein>
<reference evidence="2" key="1">
    <citation type="submission" date="2017-01" db="EMBL/GenBank/DDBJ databases">
        <authorList>
            <person name="Wang Y."/>
            <person name="White M."/>
            <person name="Kvist S."/>
            <person name="Moncalvo J.-M."/>
        </authorList>
    </citation>
    <scope>NUCLEOTIDE SEQUENCE [LARGE SCALE GENOMIC DNA]</scope>
    <source>
        <strain evidence="2">ID-206-W2</strain>
    </source>
</reference>
<organism evidence="1 2">
    <name type="scientific">Smittium culicis</name>
    <dbReference type="NCBI Taxonomy" id="133412"/>
    <lineage>
        <taxon>Eukaryota</taxon>
        <taxon>Fungi</taxon>
        <taxon>Fungi incertae sedis</taxon>
        <taxon>Zoopagomycota</taxon>
        <taxon>Kickxellomycotina</taxon>
        <taxon>Harpellomycetes</taxon>
        <taxon>Harpellales</taxon>
        <taxon>Legeriomycetaceae</taxon>
        <taxon>Smittium</taxon>
    </lineage>
</organism>
<keyword evidence="2" id="KW-1185">Reference proteome</keyword>
<name>A0A1R1XSQ6_9FUNG</name>
<accession>A0A1R1XSQ6</accession>
<evidence type="ECO:0000313" key="1">
    <source>
        <dbReference type="EMBL" id="OMJ17579.1"/>
    </source>
</evidence>
<feature type="non-terminal residue" evidence="1">
    <location>
        <position position="40"/>
    </location>
</feature>
<gene>
    <name evidence="1" type="ORF">AYI69_g7368</name>
</gene>
<sequence>MSSKPSLDIFLSLYKSLQDQIVSDLANFEANEEMVLRIKT</sequence>
<proteinExistence type="predicted"/>
<dbReference type="Proteomes" id="UP000187429">
    <property type="component" value="Unassembled WGS sequence"/>
</dbReference>
<comment type="caution">
    <text evidence="1">The sequence shown here is derived from an EMBL/GenBank/DDBJ whole genome shotgun (WGS) entry which is preliminary data.</text>
</comment>